<evidence type="ECO:0000313" key="2">
    <source>
        <dbReference type="Proteomes" id="UP000261080"/>
    </source>
</evidence>
<gene>
    <name evidence="1" type="ORF">DW016_15785</name>
</gene>
<comment type="caution">
    <text evidence="1">The sequence shown here is derived from an EMBL/GenBank/DDBJ whole genome shotgun (WGS) entry which is preliminary data.</text>
</comment>
<evidence type="ECO:0008006" key="3">
    <source>
        <dbReference type="Google" id="ProtNLM"/>
    </source>
</evidence>
<reference evidence="1 2" key="1">
    <citation type="submission" date="2018-08" db="EMBL/GenBank/DDBJ databases">
        <title>A genome reference for cultivated species of the human gut microbiota.</title>
        <authorList>
            <person name="Zou Y."/>
            <person name="Xue W."/>
            <person name="Luo G."/>
        </authorList>
    </citation>
    <scope>NUCLEOTIDE SEQUENCE [LARGE SCALE GENOMIC DNA]</scope>
    <source>
        <strain evidence="1 2">AF37-2AT</strain>
    </source>
</reference>
<dbReference type="OrthoDB" id="2067073at2"/>
<protein>
    <recommendedName>
        <fullName evidence="3">Zinc ribbon domain-containing protein</fullName>
    </recommendedName>
</protein>
<keyword evidence="2" id="KW-1185">Reference proteome</keyword>
<dbReference type="Proteomes" id="UP000261080">
    <property type="component" value="Unassembled WGS sequence"/>
</dbReference>
<sequence length="146" mass="16819">MERLTSRDEKGNLNVDGKEVYAGYLYNAVALLEEYEDTGLTPEQIMELKEAVQKLENIFGDEITINQVIDFFVDFYIAQGDPVRVEKAELLTNEEAAKWQELKERDTANKPVQTEDGMVCPICGSKAVPWSRFCDECGQRWWEKED</sequence>
<dbReference type="RefSeq" id="WP_117493940.1">
    <property type="nucleotide sequence ID" value="NZ_QVLX01000020.1"/>
</dbReference>
<accession>A0A3E3JYF7</accession>
<proteinExistence type="predicted"/>
<dbReference type="AlphaFoldDB" id="A0A3E3JYF7"/>
<organism evidence="1 2">
    <name type="scientific">Sellimonas intestinalis</name>
    <dbReference type="NCBI Taxonomy" id="1653434"/>
    <lineage>
        <taxon>Bacteria</taxon>
        <taxon>Bacillati</taxon>
        <taxon>Bacillota</taxon>
        <taxon>Clostridia</taxon>
        <taxon>Lachnospirales</taxon>
        <taxon>Lachnospiraceae</taxon>
        <taxon>Sellimonas</taxon>
    </lineage>
</organism>
<name>A0A3E3JYF7_9FIRM</name>
<dbReference type="EMBL" id="QVLX01000020">
    <property type="protein sequence ID" value="RGE84285.1"/>
    <property type="molecule type" value="Genomic_DNA"/>
</dbReference>
<evidence type="ECO:0000313" key="1">
    <source>
        <dbReference type="EMBL" id="RGE84285.1"/>
    </source>
</evidence>